<protein>
    <submittedName>
        <fullName evidence="2">PepSY-associated TM helix domain-containing protein</fullName>
    </submittedName>
</protein>
<evidence type="ECO:0000256" key="1">
    <source>
        <dbReference type="SAM" id="Phobius"/>
    </source>
</evidence>
<keyword evidence="1" id="KW-1133">Transmembrane helix</keyword>
<feature type="transmembrane region" description="Helical" evidence="1">
    <location>
        <begin position="239"/>
        <end position="263"/>
    </location>
</feature>
<dbReference type="PANTHER" id="PTHR34219">
    <property type="entry name" value="IRON-REGULATED INNER MEMBRANE PROTEIN-RELATED"/>
    <property type="match status" value="1"/>
</dbReference>
<keyword evidence="3" id="KW-1185">Reference proteome</keyword>
<evidence type="ECO:0000313" key="2">
    <source>
        <dbReference type="EMBL" id="MEN7538494.1"/>
    </source>
</evidence>
<dbReference type="InterPro" id="IPR005625">
    <property type="entry name" value="PepSY-ass_TM"/>
</dbReference>
<organism evidence="2 3">
    <name type="scientific">Aurantiacibacter flavus</name>
    <dbReference type="NCBI Taxonomy" id="3145232"/>
    <lineage>
        <taxon>Bacteria</taxon>
        <taxon>Pseudomonadati</taxon>
        <taxon>Pseudomonadota</taxon>
        <taxon>Alphaproteobacteria</taxon>
        <taxon>Sphingomonadales</taxon>
        <taxon>Erythrobacteraceae</taxon>
        <taxon>Aurantiacibacter</taxon>
    </lineage>
</organism>
<feature type="transmembrane region" description="Helical" evidence="1">
    <location>
        <begin position="57"/>
        <end position="78"/>
    </location>
</feature>
<dbReference type="PANTHER" id="PTHR34219:SF3">
    <property type="entry name" value="BLL7967 PROTEIN"/>
    <property type="match status" value="1"/>
</dbReference>
<comment type="caution">
    <text evidence="2">The sequence shown here is derived from an EMBL/GenBank/DDBJ whole genome shotgun (WGS) entry which is preliminary data.</text>
</comment>
<feature type="transmembrane region" description="Helical" evidence="1">
    <location>
        <begin position="193"/>
        <end position="218"/>
    </location>
</feature>
<dbReference type="EMBL" id="JBDLBR010000005">
    <property type="protein sequence ID" value="MEN7538494.1"/>
    <property type="molecule type" value="Genomic_DNA"/>
</dbReference>
<reference evidence="2 3" key="1">
    <citation type="submission" date="2024-05" db="EMBL/GenBank/DDBJ databases">
        <authorList>
            <person name="Park S."/>
        </authorList>
    </citation>
    <scope>NUCLEOTIDE SEQUENCE [LARGE SCALE GENOMIC DNA]</scope>
    <source>
        <strain evidence="2 3">DGU5</strain>
    </source>
</reference>
<dbReference type="Pfam" id="PF03929">
    <property type="entry name" value="PepSY_TM"/>
    <property type="match status" value="1"/>
</dbReference>
<evidence type="ECO:0000313" key="3">
    <source>
        <dbReference type="Proteomes" id="UP001484535"/>
    </source>
</evidence>
<proteinExistence type="predicted"/>
<gene>
    <name evidence="2" type="ORF">ABDJ38_15035</name>
</gene>
<keyword evidence="1" id="KW-0812">Transmembrane</keyword>
<dbReference type="RefSeq" id="WP_346785942.1">
    <property type="nucleotide sequence ID" value="NZ_JBDLBR010000005.1"/>
</dbReference>
<name>A0ABV0D038_9SPHN</name>
<feature type="transmembrane region" description="Helical" evidence="1">
    <location>
        <begin position="387"/>
        <end position="408"/>
    </location>
</feature>
<keyword evidence="1" id="KW-0472">Membrane</keyword>
<sequence>MRYSHSGALRPRSRFITSLSLKSVYNASRGANDNPLHKGSVFLTPQGIRLWFLVHKWTSLVCTVFLLMLCITGLPLIFHDEIDYLTEEPAEFGMPGVGSSGTADGLLSLDEMMQIALANRPGEVPVYMAFDNDQPSMTITTAPRPDSPGSDMTIQSFDRSTGQQIGIEAESEGGVMHFLLQLHTDMFLGLPGMLFLGAMGVLFTAALVSGVVLYAPFMRKLDFGTLRVTRSRRLKWLDYHNLLGIVALAWMMVVGLTGVINALSVPIEEMWQANELADMTREYDGREALDPSRYGSLDVAMARAREALPGNNPQFIAFPNGTFSSKHHYAVFFQGDTPLTERLLTPALIDAETGEFTDARAMPWYYMALSMSRPLHFGDYGGLPLKLLWAALTVFTIIVLGSGLYLWVARSASSPSVRLHRMEQIAEPAE</sequence>
<accession>A0ABV0D038</accession>
<dbReference type="Proteomes" id="UP001484535">
    <property type="component" value="Unassembled WGS sequence"/>
</dbReference>